<comment type="caution">
    <text evidence="1">The sequence shown here is derived from an EMBL/GenBank/DDBJ whole genome shotgun (WGS) entry which is preliminary data.</text>
</comment>
<reference evidence="1" key="2">
    <citation type="journal article" date="2024" name="Plant">
        <title>Genomic evolution and insights into agronomic trait innovations of Sesamum species.</title>
        <authorList>
            <person name="Miao H."/>
            <person name="Wang L."/>
            <person name="Qu L."/>
            <person name="Liu H."/>
            <person name="Sun Y."/>
            <person name="Le M."/>
            <person name="Wang Q."/>
            <person name="Wei S."/>
            <person name="Zheng Y."/>
            <person name="Lin W."/>
            <person name="Duan Y."/>
            <person name="Cao H."/>
            <person name="Xiong S."/>
            <person name="Wang X."/>
            <person name="Wei L."/>
            <person name="Li C."/>
            <person name="Ma Q."/>
            <person name="Ju M."/>
            <person name="Zhao R."/>
            <person name="Li G."/>
            <person name="Mu C."/>
            <person name="Tian Q."/>
            <person name="Mei H."/>
            <person name="Zhang T."/>
            <person name="Gao T."/>
            <person name="Zhang H."/>
        </authorList>
    </citation>
    <scope>NUCLEOTIDE SEQUENCE</scope>
    <source>
        <strain evidence="1">KEN1</strain>
    </source>
</reference>
<reference evidence="1" key="1">
    <citation type="submission" date="2020-06" db="EMBL/GenBank/DDBJ databases">
        <authorList>
            <person name="Li T."/>
            <person name="Hu X."/>
            <person name="Zhang T."/>
            <person name="Song X."/>
            <person name="Zhang H."/>
            <person name="Dai N."/>
            <person name="Sheng W."/>
            <person name="Hou X."/>
            <person name="Wei L."/>
        </authorList>
    </citation>
    <scope>NUCLEOTIDE SEQUENCE</scope>
    <source>
        <strain evidence="1">KEN1</strain>
        <tissue evidence="1">Leaf</tissue>
    </source>
</reference>
<gene>
    <name evidence="1" type="ORF">Slati_3083500</name>
</gene>
<name>A0AAW2UU22_9LAMI</name>
<protein>
    <submittedName>
        <fullName evidence="1">Uncharacterized protein</fullName>
    </submittedName>
</protein>
<evidence type="ECO:0000313" key="1">
    <source>
        <dbReference type="EMBL" id="KAL0420606.1"/>
    </source>
</evidence>
<dbReference type="AlphaFoldDB" id="A0AAW2UU22"/>
<sequence>MGPRIGAIQKDLVCRPYEEGGLGLRDVQNLNQALMSKHLWDVIRGKQDSIWVDWIFQNRLRDQTVWTASEKKGSWSWRKLLKLRAVLLLHIQYRIGDGVNLSLWKDP</sequence>
<proteinExistence type="predicted"/>
<organism evidence="1">
    <name type="scientific">Sesamum latifolium</name>
    <dbReference type="NCBI Taxonomy" id="2727402"/>
    <lineage>
        <taxon>Eukaryota</taxon>
        <taxon>Viridiplantae</taxon>
        <taxon>Streptophyta</taxon>
        <taxon>Embryophyta</taxon>
        <taxon>Tracheophyta</taxon>
        <taxon>Spermatophyta</taxon>
        <taxon>Magnoliopsida</taxon>
        <taxon>eudicotyledons</taxon>
        <taxon>Gunneridae</taxon>
        <taxon>Pentapetalae</taxon>
        <taxon>asterids</taxon>
        <taxon>lamiids</taxon>
        <taxon>Lamiales</taxon>
        <taxon>Pedaliaceae</taxon>
        <taxon>Sesamum</taxon>
    </lineage>
</organism>
<accession>A0AAW2UU22</accession>
<dbReference type="EMBL" id="JACGWN010000011">
    <property type="protein sequence ID" value="KAL0420606.1"/>
    <property type="molecule type" value="Genomic_DNA"/>
</dbReference>